<feature type="compositionally biased region" description="Acidic residues" evidence="1">
    <location>
        <begin position="565"/>
        <end position="576"/>
    </location>
</feature>
<sequence>MTTQNGGADGYQPEGSGAVPVSRTMMPLPPLPGSPTFTNPDMILPDERASSPDRSESPLFIWKGPVTINDMQYHMPLQNSFSAPVTPTTPIIYGNGTMLSDIGEVTEVESNAGGPVSRTPPGHFYNSTNDAALRSSPTIGAHGGGNATTMMKTIIKSRPKATVRERRDSTGSDSTVTTQDRAALFADFDDSVSVDDSVFQGDDEESVAESFADDASVQSTREHTRGDGSGLNEENRFSTSSIGRRAELILANAKRRLTTMEGNLSRARSSLYINPSLSSDGSISAASPPFLSPDGASSDPNMIPSKFGHSRMPSDNLIHADGSPSSAGTFPQRPASALGAAGGYRQPHVGPKGANAHKFSNLSRTPHRRSLPGQEKGLEPLSEDEVNNELHSRPGSAQLDHFSGTNGSDHSNSRPGSAYQVREIKEQMHGLKGRISSLREQAKADSLKRRSLQSLRMPSPFTDAQVEEWHASPSKSEPNSAASRSPWNGEYPSPDEEDGAVGHTPKGGNIPDPVPEEDESELSEYELASEALRSRPVSAVANEPVQDEHQGPDDEYRGTDRGADYDNDAINDDDDGFQSGHENVSDYGSESDDMYHDAYQTPISHEDREDAFDYEHFFLHSAMGTLSQEQLGRRGSFSSEDSVETTKGPILTPEEEYGTTRRHHRRRGSGDTTSTMDTFATAKEGKNSRMSDLSFMTANDAPAEPEEEPESEAEAKPHASFESQGYVEYADNIRARRRHNSASHPPTSARTTALHRPSVSSFESTGTNRSFPLVPNKVKMNGGVLTPQGSPDEELKTVSDALMSETASICEMGGAGGVGGTPAIQSLDRDDQLLVQAVVAGLGRCVLGLSEADEASAEGALYRQRLQEVKRLLEGLESTAG</sequence>
<feature type="compositionally biased region" description="Acidic residues" evidence="1">
    <location>
        <begin position="514"/>
        <end position="524"/>
    </location>
</feature>
<keyword evidence="3" id="KW-1185">Reference proteome</keyword>
<feature type="compositionally biased region" description="Basic and acidic residues" evidence="1">
    <location>
        <begin position="45"/>
        <end position="56"/>
    </location>
</feature>
<comment type="caution">
    <text evidence="2">The sequence shown here is derived from an EMBL/GenBank/DDBJ whole genome shotgun (WGS) entry which is preliminary data.</text>
</comment>
<dbReference type="Proteomes" id="UP001187682">
    <property type="component" value="Unassembled WGS sequence"/>
</dbReference>
<feature type="compositionally biased region" description="Polar residues" evidence="1">
    <location>
        <begin position="742"/>
        <end position="751"/>
    </location>
</feature>
<evidence type="ECO:0000256" key="1">
    <source>
        <dbReference type="SAM" id="MobiDB-lite"/>
    </source>
</evidence>
<feature type="compositionally biased region" description="Polar residues" evidence="1">
    <location>
        <begin position="628"/>
        <end position="640"/>
    </location>
</feature>
<accession>A0AAE8MQZ8</accession>
<evidence type="ECO:0000313" key="2">
    <source>
        <dbReference type="EMBL" id="SPN97018.1"/>
    </source>
</evidence>
<feature type="region of interest" description="Disordered" evidence="1">
    <location>
        <begin position="157"/>
        <end position="177"/>
    </location>
</feature>
<feature type="region of interest" description="Disordered" evidence="1">
    <location>
        <begin position="279"/>
        <end position="595"/>
    </location>
</feature>
<organism evidence="2 3">
    <name type="scientific">Cephalotrichum gorgonifer</name>
    <dbReference type="NCBI Taxonomy" id="2041049"/>
    <lineage>
        <taxon>Eukaryota</taxon>
        <taxon>Fungi</taxon>
        <taxon>Dikarya</taxon>
        <taxon>Ascomycota</taxon>
        <taxon>Pezizomycotina</taxon>
        <taxon>Sordariomycetes</taxon>
        <taxon>Hypocreomycetidae</taxon>
        <taxon>Microascales</taxon>
        <taxon>Microascaceae</taxon>
        <taxon>Cephalotrichum</taxon>
    </lineage>
</organism>
<feature type="compositionally biased region" description="Low complexity" evidence="1">
    <location>
        <begin position="279"/>
        <end position="289"/>
    </location>
</feature>
<feature type="compositionally biased region" description="Polar residues" evidence="1">
    <location>
        <begin position="473"/>
        <end position="486"/>
    </location>
</feature>
<feature type="compositionally biased region" description="Polar residues" evidence="1">
    <location>
        <begin position="403"/>
        <end position="415"/>
    </location>
</feature>
<feature type="compositionally biased region" description="Basic and acidic residues" evidence="1">
    <location>
        <begin position="546"/>
        <end position="564"/>
    </location>
</feature>
<feature type="compositionally biased region" description="Polar residues" evidence="1">
    <location>
        <begin position="758"/>
        <end position="770"/>
    </location>
</feature>
<feature type="region of interest" description="Disordered" evidence="1">
    <location>
        <begin position="737"/>
        <end position="775"/>
    </location>
</feature>
<evidence type="ECO:0000313" key="3">
    <source>
        <dbReference type="Proteomes" id="UP001187682"/>
    </source>
</evidence>
<feature type="region of interest" description="Disordered" evidence="1">
    <location>
        <begin position="196"/>
        <end position="239"/>
    </location>
</feature>
<name>A0AAE8MQZ8_9PEZI</name>
<reference evidence="2" key="1">
    <citation type="submission" date="2018-03" db="EMBL/GenBank/DDBJ databases">
        <authorList>
            <person name="Guldener U."/>
        </authorList>
    </citation>
    <scope>NUCLEOTIDE SEQUENCE</scope>
</reference>
<feature type="region of interest" description="Disordered" evidence="1">
    <location>
        <begin position="628"/>
        <end position="724"/>
    </location>
</feature>
<proteinExistence type="predicted"/>
<dbReference type="EMBL" id="ONZQ02000001">
    <property type="protein sequence ID" value="SPN97018.1"/>
    <property type="molecule type" value="Genomic_DNA"/>
</dbReference>
<feature type="region of interest" description="Disordered" evidence="1">
    <location>
        <begin position="1"/>
        <end position="57"/>
    </location>
</feature>
<dbReference type="AlphaFoldDB" id="A0AAE8MQZ8"/>
<protein>
    <submittedName>
        <fullName evidence="2">Uncharacterized protein</fullName>
    </submittedName>
</protein>
<feature type="compositionally biased region" description="Acidic residues" evidence="1">
    <location>
        <begin position="703"/>
        <end position="712"/>
    </location>
</feature>
<gene>
    <name evidence="2" type="ORF">DNG_00534</name>
</gene>